<dbReference type="Proteomes" id="UP001642360">
    <property type="component" value="Unassembled WGS sequence"/>
</dbReference>
<comment type="caution">
    <text evidence="1">The sequence shown here is derived from an EMBL/GenBank/DDBJ whole genome shotgun (WGS) entry which is preliminary data.</text>
</comment>
<dbReference type="PANTHER" id="PTHR33167:SF63">
    <property type="entry name" value="MYB-CC TYPE TRANSCRIPTION FACTOR LHEQLE-CONTAINING DOMAIN-CONTAINING PROTEIN"/>
    <property type="match status" value="1"/>
</dbReference>
<protein>
    <submittedName>
        <fullName evidence="1">Uncharacterized protein</fullName>
    </submittedName>
</protein>
<dbReference type="AlphaFoldDB" id="A0ABC8V4I2"/>
<feature type="non-terminal residue" evidence="1">
    <location>
        <position position="275"/>
    </location>
</feature>
<dbReference type="PANTHER" id="PTHR33167">
    <property type="entry name" value="TRANSCRIPTION FACTOR, PUTATIVE (DUF863)-RELATED"/>
    <property type="match status" value="1"/>
</dbReference>
<reference evidence="1 2" key="1">
    <citation type="submission" date="2024-02" db="EMBL/GenBank/DDBJ databases">
        <authorList>
            <person name="Vignale AGUSTIN F."/>
            <person name="Sosa J E."/>
            <person name="Modenutti C."/>
        </authorList>
    </citation>
    <scope>NUCLEOTIDE SEQUENCE [LARGE SCALE GENOMIC DNA]</scope>
</reference>
<evidence type="ECO:0000313" key="2">
    <source>
        <dbReference type="Proteomes" id="UP001642360"/>
    </source>
</evidence>
<accession>A0ABC8V4I2</accession>
<dbReference type="InterPro" id="IPR008581">
    <property type="entry name" value="DUF863_pln"/>
</dbReference>
<evidence type="ECO:0000313" key="1">
    <source>
        <dbReference type="EMBL" id="CAK9188169.1"/>
    </source>
</evidence>
<dbReference type="EMBL" id="CAUOFW020010342">
    <property type="protein sequence ID" value="CAK9188169.1"/>
    <property type="molecule type" value="Genomic_DNA"/>
</dbReference>
<sequence>MKDSNDNEANGMFALFHEDKTLKNGRLYDSSLTQQARKLGYEMEKVRQMIMKHEAIFRHQLHELHRLYQTQRDMMNEIKSRELLKHQMPAQTLQSSVFLSHLPSEDAEKTRHISNSPVTDSILIRLSKSQIDSIQHNGIMKDCESPTPKCNTFQRKVVDLEMPADVAFKTDYNGDSLRANLNPKRTHDLADLNEPVEVEETSVSSSVDDLDNITYLEEVVQTRDVSANANLQFHFISKELSQSPITGRVERSCLNNRHLVSGWHTKEKLANNFKT</sequence>
<proteinExistence type="predicted"/>
<gene>
    <name evidence="1" type="ORF">ILEXP_LOCUS58821</name>
</gene>
<keyword evidence="2" id="KW-1185">Reference proteome</keyword>
<dbReference type="Pfam" id="PF05904">
    <property type="entry name" value="DUF863"/>
    <property type="match status" value="1"/>
</dbReference>
<name>A0ABC8V4I2_9AQUA</name>
<organism evidence="1 2">
    <name type="scientific">Ilex paraguariensis</name>
    <name type="common">yerba mate</name>
    <dbReference type="NCBI Taxonomy" id="185542"/>
    <lineage>
        <taxon>Eukaryota</taxon>
        <taxon>Viridiplantae</taxon>
        <taxon>Streptophyta</taxon>
        <taxon>Embryophyta</taxon>
        <taxon>Tracheophyta</taxon>
        <taxon>Spermatophyta</taxon>
        <taxon>Magnoliopsida</taxon>
        <taxon>eudicotyledons</taxon>
        <taxon>Gunneridae</taxon>
        <taxon>Pentapetalae</taxon>
        <taxon>asterids</taxon>
        <taxon>campanulids</taxon>
        <taxon>Aquifoliales</taxon>
        <taxon>Aquifoliaceae</taxon>
        <taxon>Ilex</taxon>
    </lineage>
</organism>